<name>A0A0A8K2I0_9HYPH</name>
<dbReference type="KEGG" id="mcg:GL4_1671"/>
<dbReference type="PROSITE" id="PS51257">
    <property type="entry name" value="PROKAR_LIPOPROTEIN"/>
    <property type="match status" value="1"/>
</dbReference>
<dbReference type="EMBL" id="AP014648">
    <property type="protein sequence ID" value="BAQ17125.1"/>
    <property type="molecule type" value="Genomic_DNA"/>
</dbReference>
<dbReference type="Proteomes" id="UP000031643">
    <property type="component" value="Chromosome"/>
</dbReference>
<dbReference type="AlphaFoldDB" id="A0A0A8K2I0"/>
<evidence type="ECO:0000313" key="1">
    <source>
        <dbReference type="EMBL" id="BAQ17125.1"/>
    </source>
</evidence>
<gene>
    <name evidence="1" type="ORF">GL4_1671</name>
</gene>
<keyword evidence="2" id="KW-1185">Reference proteome</keyword>
<sequence>MQSKLSIRPCHFAATAIAITFLVALAGCGTMSSLGGGGSNTKKAGDDNTVGGLWSGGRSAVDGFPGFTKRPDPNDRPTRVGWLSARASHCGFVFDPAQLRARYFAFEQSYGADTRRMQEIQRAYDYSLESTAERAKQDANYCTRERVDEIRPELNRYLAGNFQT</sequence>
<dbReference type="OrthoDB" id="7931658at2"/>
<proteinExistence type="predicted"/>
<dbReference type="HOGENOM" id="CLU_1617086_0_0_5"/>
<reference evidence="1 2" key="1">
    <citation type="submission" date="2014-09" db="EMBL/GenBank/DDBJ databases">
        <title>Genome sequencing of Methyloceanibacter caenitepidi Gela4.</title>
        <authorList>
            <person name="Takeuchi M."/>
            <person name="Susumu S."/>
            <person name="Kamagata Y."/>
            <person name="Oshima K."/>
            <person name="Hattori M."/>
            <person name="Iwasaki W."/>
        </authorList>
    </citation>
    <scope>NUCLEOTIDE SEQUENCE [LARGE SCALE GENOMIC DNA]</scope>
    <source>
        <strain evidence="1 2">Gela4</strain>
    </source>
</reference>
<evidence type="ECO:0000313" key="2">
    <source>
        <dbReference type="Proteomes" id="UP000031643"/>
    </source>
</evidence>
<dbReference type="RefSeq" id="WP_045366509.1">
    <property type="nucleotide sequence ID" value="NZ_AP014648.1"/>
</dbReference>
<protein>
    <submittedName>
        <fullName evidence="1">Uncharacterized protein</fullName>
    </submittedName>
</protein>
<accession>A0A0A8K2I0</accession>
<organism evidence="1 2">
    <name type="scientific">Methyloceanibacter caenitepidi</name>
    <dbReference type="NCBI Taxonomy" id="1384459"/>
    <lineage>
        <taxon>Bacteria</taxon>
        <taxon>Pseudomonadati</taxon>
        <taxon>Pseudomonadota</taxon>
        <taxon>Alphaproteobacteria</taxon>
        <taxon>Hyphomicrobiales</taxon>
        <taxon>Hyphomicrobiaceae</taxon>
        <taxon>Methyloceanibacter</taxon>
    </lineage>
</organism>